<sequence>MSDERSPLLASGSTSYQSSTSSLSQHPGTLNSRVVYRNGSGPPAPTMNNNPILDKVPPITLSWRDVNVRVSIPAKKRGCCGRVESGESMLESKKILHDVNGFVQSGSLLAIMGASGAGKSTLLNVLTCRNTRNYTVSGEIYVNGFMVDKNINDMSAYVQQDDLFIGTLTVREQLQFRALLRMDKRVSPRDRLERVEDVIQEMGLSKCASSRIGTPGGARKGISGGERKRLSFASEALTNPPIFFCDEPTSGLDTFMAQNIVHTLKKMAARGRVILCTIHQPSSDIFSMFNQILLLAEGRTAFMGSQQQTMDFFAKLQYPCPSNYNPADHYILTLAVEPGNEAECRNRTHHICDTFKESAEAKAIFDQTEEVLNSAQEKKSDPVIVQALTGGSRYQSSWIKQFRYLFWRAWVGMLRDAILFRVRIAQVFTVGLIIGLVYLRLSLEQKSVMSINGAIFLLITNTSFSNLFAVVNSFPLELSVFFREYGTGLYRADTYYLAKTIVEVPLFVLITTLFTTVTYWMIGLYESWEAYLTAVGILILVANVAISLGYLVSTLCGSVTVALAVAPPLLIPFMLFGGLFVNNDNIPVYFIWLKYLSWFKLGNEVLMVNQWQHVHNITCDITPGNGTFPPVSDPCLYKTGSDVLSYTGFDKDKVLMDIVLLVALQVGFRVLSLIALIVRARRSKE</sequence>
<dbReference type="GO" id="GO:0005524">
    <property type="term" value="F:ATP binding"/>
    <property type="evidence" value="ECO:0007669"/>
    <property type="project" value="UniProtKB-KW"/>
</dbReference>
<dbReference type="GO" id="GO:0005886">
    <property type="term" value="C:plasma membrane"/>
    <property type="evidence" value="ECO:0007669"/>
    <property type="project" value="TreeGrafter"/>
</dbReference>
<evidence type="ECO:0000313" key="13">
    <source>
        <dbReference type="Proteomes" id="UP000271974"/>
    </source>
</evidence>
<dbReference type="EMBL" id="RQTK01000682">
    <property type="protein sequence ID" value="RUS76182.1"/>
    <property type="molecule type" value="Genomic_DNA"/>
</dbReference>
<dbReference type="Pfam" id="PF00005">
    <property type="entry name" value="ABC_tran"/>
    <property type="match status" value="1"/>
</dbReference>
<keyword evidence="8 10" id="KW-0472">Membrane</keyword>
<dbReference type="InterPro" id="IPR003593">
    <property type="entry name" value="AAA+_ATPase"/>
</dbReference>
<dbReference type="PANTHER" id="PTHR48041">
    <property type="entry name" value="ABC TRANSPORTER G FAMILY MEMBER 28"/>
    <property type="match status" value="1"/>
</dbReference>
<evidence type="ECO:0000256" key="5">
    <source>
        <dbReference type="ARBA" id="ARBA00022741"/>
    </source>
</evidence>
<name>A0A3S0ZVE5_ELYCH</name>
<feature type="region of interest" description="Disordered" evidence="9">
    <location>
        <begin position="1"/>
        <end position="51"/>
    </location>
</feature>
<dbReference type="GO" id="GO:0140359">
    <property type="term" value="F:ABC-type transporter activity"/>
    <property type="evidence" value="ECO:0007669"/>
    <property type="project" value="InterPro"/>
</dbReference>
<keyword evidence="13" id="KW-1185">Reference proteome</keyword>
<dbReference type="OrthoDB" id="66620at2759"/>
<dbReference type="InterPro" id="IPR043926">
    <property type="entry name" value="ABCG_dom"/>
</dbReference>
<feature type="transmembrane region" description="Helical" evidence="10">
    <location>
        <begin position="418"/>
        <end position="439"/>
    </location>
</feature>
<reference evidence="12 13" key="1">
    <citation type="submission" date="2019-01" db="EMBL/GenBank/DDBJ databases">
        <title>A draft genome assembly of the solar-powered sea slug Elysia chlorotica.</title>
        <authorList>
            <person name="Cai H."/>
            <person name="Li Q."/>
            <person name="Fang X."/>
            <person name="Li J."/>
            <person name="Curtis N.E."/>
            <person name="Altenburger A."/>
            <person name="Shibata T."/>
            <person name="Feng M."/>
            <person name="Maeda T."/>
            <person name="Schwartz J.A."/>
            <person name="Shigenobu S."/>
            <person name="Lundholm N."/>
            <person name="Nishiyama T."/>
            <person name="Yang H."/>
            <person name="Hasebe M."/>
            <person name="Li S."/>
            <person name="Pierce S.K."/>
            <person name="Wang J."/>
        </authorList>
    </citation>
    <scope>NUCLEOTIDE SEQUENCE [LARGE SCALE GENOMIC DNA]</scope>
    <source>
        <strain evidence="12">EC2010</strain>
        <tissue evidence="12">Whole organism of an adult</tissue>
    </source>
</reference>
<dbReference type="SUPFAM" id="SSF52540">
    <property type="entry name" value="P-loop containing nucleoside triphosphate hydrolases"/>
    <property type="match status" value="1"/>
</dbReference>
<keyword evidence="3" id="KW-0813">Transport</keyword>
<dbReference type="Pfam" id="PF01061">
    <property type="entry name" value="ABC2_membrane"/>
    <property type="match status" value="1"/>
</dbReference>
<dbReference type="InterPro" id="IPR005284">
    <property type="entry name" value="Pigment_permease/Abcg"/>
</dbReference>
<feature type="transmembrane region" description="Helical" evidence="10">
    <location>
        <begin position="658"/>
        <end position="678"/>
    </location>
</feature>
<feature type="transmembrane region" description="Helical" evidence="10">
    <location>
        <begin position="495"/>
        <end position="522"/>
    </location>
</feature>
<feature type="transmembrane region" description="Helical" evidence="10">
    <location>
        <begin position="559"/>
        <end position="581"/>
    </location>
</feature>
<feature type="domain" description="ABC transporter" evidence="11">
    <location>
        <begin position="81"/>
        <end position="322"/>
    </location>
</feature>
<dbReference type="Pfam" id="PF19055">
    <property type="entry name" value="ABC2_membrane_7"/>
    <property type="match status" value="1"/>
</dbReference>
<evidence type="ECO:0000256" key="8">
    <source>
        <dbReference type="ARBA" id="ARBA00023136"/>
    </source>
</evidence>
<evidence type="ECO:0000256" key="9">
    <source>
        <dbReference type="SAM" id="MobiDB-lite"/>
    </source>
</evidence>
<dbReference type="STRING" id="188477.A0A3S0ZVE5"/>
<feature type="compositionally biased region" description="Low complexity" evidence="9">
    <location>
        <begin position="11"/>
        <end position="25"/>
    </location>
</feature>
<proteinExistence type="inferred from homology"/>
<protein>
    <recommendedName>
        <fullName evidence="11">ABC transporter domain-containing protein</fullName>
    </recommendedName>
</protein>
<keyword evidence="6" id="KW-0067">ATP-binding</keyword>
<dbReference type="PANTHER" id="PTHR48041:SF139">
    <property type="entry name" value="PROTEIN SCARLET"/>
    <property type="match status" value="1"/>
</dbReference>
<dbReference type="InterPro" id="IPR027417">
    <property type="entry name" value="P-loop_NTPase"/>
</dbReference>
<dbReference type="AlphaFoldDB" id="A0A3S0ZVE5"/>
<comment type="subcellular location">
    <subcellularLocation>
        <location evidence="1">Membrane</location>
        <topology evidence="1">Multi-pass membrane protein</topology>
    </subcellularLocation>
</comment>
<evidence type="ECO:0000256" key="3">
    <source>
        <dbReference type="ARBA" id="ARBA00022448"/>
    </source>
</evidence>
<dbReference type="Gene3D" id="3.40.50.300">
    <property type="entry name" value="P-loop containing nucleotide triphosphate hydrolases"/>
    <property type="match status" value="1"/>
</dbReference>
<feature type="transmembrane region" description="Helical" evidence="10">
    <location>
        <begin position="528"/>
        <end position="552"/>
    </location>
</feature>
<dbReference type="InterPro" id="IPR013525">
    <property type="entry name" value="ABC2_TM"/>
</dbReference>
<keyword evidence="7 10" id="KW-1133">Transmembrane helix</keyword>
<evidence type="ECO:0000313" key="12">
    <source>
        <dbReference type="EMBL" id="RUS76182.1"/>
    </source>
</evidence>
<evidence type="ECO:0000259" key="11">
    <source>
        <dbReference type="PROSITE" id="PS50893"/>
    </source>
</evidence>
<evidence type="ECO:0000256" key="4">
    <source>
        <dbReference type="ARBA" id="ARBA00022692"/>
    </source>
</evidence>
<comment type="similarity">
    <text evidence="2">Belongs to the ABC transporter superfamily. ABCG family. Eye pigment precursor importer (TC 3.A.1.204) subfamily.</text>
</comment>
<evidence type="ECO:0000256" key="2">
    <source>
        <dbReference type="ARBA" id="ARBA00005814"/>
    </source>
</evidence>
<accession>A0A3S0ZVE5</accession>
<evidence type="ECO:0000256" key="10">
    <source>
        <dbReference type="SAM" id="Phobius"/>
    </source>
</evidence>
<dbReference type="InterPro" id="IPR003439">
    <property type="entry name" value="ABC_transporter-like_ATP-bd"/>
</dbReference>
<keyword evidence="4 10" id="KW-0812">Transmembrane</keyword>
<organism evidence="12 13">
    <name type="scientific">Elysia chlorotica</name>
    <name type="common">Eastern emerald elysia</name>
    <name type="synonym">Sea slug</name>
    <dbReference type="NCBI Taxonomy" id="188477"/>
    <lineage>
        <taxon>Eukaryota</taxon>
        <taxon>Metazoa</taxon>
        <taxon>Spiralia</taxon>
        <taxon>Lophotrochozoa</taxon>
        <taxon>Mollusca</taxon>
        <taxon>Gastropoda</taxon>
        <taxon>Heterobranchia</taxon>
        <taxon>Euthyneura</taxon>
        <taxon>Panpulmonata</taxon>
        <taxon>Sacoglossa</taxon>
        <taxon>Placobranchoidea</taxon>
        <taxon>Plakobranchidae</taxon>
        <taxon>Elysia</taxon>
    </lineage>
</organism>
<comment type="caution">
    <text evidence="12">The sequence shown here is derived from an EMBL/GenBank/DDBJ whole genome shotgun (WGS) entry which is preliminary data.</text>
</comment>
<dbReference type="PROSITE" id="PS50893">
    <property type="entry name" value="ABC_TRANSPORTER_2"/>
    <property type="match status" value="1"/>
</dbReference>
<dbReference type="PROSITE" id="PS00211">
    <property type="entry name" value="ABC_TRANSPORTER_1"/>
    <property type="match status" value="1"/>
</dbReference>
<evidence type="ECO:0000256" key="7">
    <source>
        <dbReference type="ARBA" id="ARBA00022989"/>
    </source>
</evidence>
<dbReference type="GO" id="GO:0016887">
    <property type="term" value="F:ATP hydrolysis activity"/>
    <property type="evidence" value="ECO:0007669"/>
    <property type="project" value="InterPro"/>
</dbReference>
<evidence type="ECO:0000256" key="1">
    <source>
        <dbReference type="ARBA" id="ARBA00004141"/>
    </source>
</evidence>
<dbReference type="InterPro" id="IPR050352">
    <property type="entry name" value="ABCG_transporters"/>
</dbReference>
<dbReference type="NCBIfam" id="TIGR00955">
    <property type="entry name" value="3a01204"/>
    <property type="match status" value="1"/>
</dbReference>
<gene>
    <name evidence="12" type="ORF">EGW08_016060</name>
</gene>
<dbReference type="CDD" id="cd03213">
    <property type="entry name" value="ABCG_EPDR"/>
    <property type="match status" value="1"/>
</dbReference>
<evidence type="ECO:0000256" key="6">
    <source>
        <dbReference type="ARBA" id="ARBA00022840"/>
    </source>
</evidence>
<dbReference type="InterPro" id="IPR017871">
    <property type="entry name" value="ABC_transporter-like_CS"/>
</dbReference>
<keyword evidence="5" id="KW-0547">Nucleotide-binding</keyword>
<dbReference type="SMART" id="SM00382">
    <property type="entry name" value="AAA"/>
    <property type="match status" value="1"/>
</dbReference>
<dbReference type="Proteomes" id="UP000271974">
    <property type="component" value="Unassembled WGS sequence"/>
</dbReference>